<reference evidence="2 3" key="1">
    <citation type="journal article" date="2020" name="G3 (Bethesda)">
        <title>Draft Genome of the Common Snapping Turtle, Chelydra serpentina, a Model for Phenotypic Plasticity in Reptiles.</title>
        <authorList>
            <person name="Das D."/>
            <person name="Singh S.K."/>
            <person name="Bierstedt J."/>
            <person name="Erickson A."/>
            <person name="Galli G.L.J."/>
            <person name="Crossley D.A. 2nd"/>
            <person name="Rhen T."/>
        </authorList>
    </citation>
    <scope>NUCLEOTIDE SEQUENCE [LARGE SCALE GENOMIC DNA]</scope>
    <source>
        <strain evidence="2">KW</strain>
    </source>
</reference>
<evidence type="ECO:0000256" key="1">
    <source>
        <dbReference type="SAM" id="MobiDB-lite"/>
    </source>
</evidence>
<keyword evidence="3" id="KW-1185">Reference proteome</keyword>
<feature type="compositionally biased region" description="Basic and acidic residues" evidence="1">
    <location>
        <begin position="139"/>
        <end position="149"/>
    </location>
</feature>
<feature type="compositionally biased region" description="Pro residues" evidence="1">
    <location>
        <begin position="77"/>
        <end position="86"/>
    </location>
</feature>
<dbReference type="OrthoDB" id="10266451at2759"/>
<organism evidence="2 3">
    <name type="scientific">Chelydra serpentina</name>
    <name type="common">Snapping turtle</name>
    <name type="synonym">Testudo serpentina</name>
    <dbReference type="NCBI Taxonomy" id="8475"/>
    <lineage>
        <taxon>Eukaryota</taxon>
        <taxon>Metazoa</taxon>
        <taxon>Chordata</taxon>
        <taxon>Craniata</taxon>
        <taxon>Vertebrata</taxon>
        <taxon>Euteleostomi</taxon>
        <taxon>Archelosauria</taxon>
        <taxon>Testudinata</taxon>
        <taxon>Testudines</taxon>
        <taxon>Cryptodira</taxon>
        <taxon>Durocryptodira</taxon>
        <taxon>Americhelydia</taxon>
        <taxon>Chelydroidea</taxon>
        <taxon>Chelydridae</taxon>
        <taxon>Chelydra</taxon>
    </lineage>
</organism>
<name>A0A8T1S4G1_CHESE</name>
<evidence type="ECO:0000313" key="2">
    <source>
        <dbReference type="EMBL" id="KAG6923708.1"/>
    </source>
</evidence>
<accession>A0A8T1S4G1</accession>
<feature type="region of interest" description="Disordered" evidence="1">
    <location>
        <begin position="72"/>
        <end position="198"/>
    </location>
</feature>
<dbReference type="Proteomes" id="UP000765507">
    <property type="component" value="Unassembled WGS sequence"/>
</dbReference>
<feature type="compositionally biased region" description="Polar residues" evidence="1">
    <location>
        <begin position="187"/>
        <end position="198"/>
    </location>
</feature>
<dbReference type="AlphaFoldDB" id="A0A8T1S4G1"/>
<gene>
    <name evidence="2" type="ORF">G0U57_019624</name>
</gene>
<comment type="caution">
    <text evidence="2">The sequence shown here is derived from an EMBL/GenBank/DDBJ whole genome shotgun (WGS) entry which is preliminary data.</text>
</comment>
<feature type="non-terminal residue" evidence="2">
    <location>
        <position position="1"/>
    </location>
</feature>
<feature type="compositionally biased region" description="Low complexity" evidence="1">
    <location>
        <begin position="150"/>
        <end position="173"/>
    </location>
</feature>
<feature type="compositionally biased region" description="Low complexity" evidence="1">
    <location>
        <begin position="87"/>
        <end position="116"/>
    </location>
</feature>
<protein>
    <submittedName>
        <fullName evidence="2">Protein tyrosine phosphatase, non-receptor type 23</fullName>
    </submittedName>
</protein>
<proteinExistence type="predicted"/>
<evidence type="ECO:0000313" key="3">
    <source>
        <dbReference type="Proteomes" id="UP000765507"/>
    </source>
</evidence>
<dbReference type="EMBL" id="JAHGAV010000790">
    <property type="protein sequence ID" value="KAG6923708.1"/>
    <property type="molecule type" value="Genomic_DNA"/>
</dbReference>
<sequence>MLLFQLHLKFCYEAVLKHAEQVLQRHGVTTPASSKPPSSAAQKLYLHQDPQDLVLGGDMPISSIQATIAKLSIKPPGGSPEPPPNWQLPQPAAAPDAASPGVVPAAPPSVAQPSLPEHAPPTSAELPPTMPGPPPESESSNHVEERPTREPSATSLAPSSSSLELLASLTPEAFSLDSSLKGKPRMTKQSFLQPQNGE</sequence>